<dbReference type="EMBL" id="JAVRRA010024680">
    <property type="protein sequence ID" value="KAK5130796.1"/>
    <property type="molecule type" value="Genomic_DNA"/>
</dbReference>
<accession>A0ABR0KU21</accession>
<keyword evidence="3 7" id="KW-0812">Transmembrane</keyword>
<feature type="transmembrane region" description="Helical" evidence="7">
    <location>
        <begin position="414"/>
        <end position="432"/>
    </location>
</feature>
<feature type="compositionally biased region" description="Polar residues" evidence="6">
    <location>
        <begin position="9"/>
        <end position="24"/>
    </location>
</feature>
<evidence type="ECO:0000256" key="3">
    <source>
        <dbReference type="ARBA" id="ARBA00022692"/>
    </source>
</evidence>
<evidence type="ECO:0000256" key="7">
    <source>
        <dbReference type="SAM" id="Phobius"/>
    </source>
</evidence>
<keyword evidence="9" id="KW-1185">Reference proteome</keyword>
<feature type="region of interest" description="Disordered" evidence="6">
    <location>
        <begin position="1"/>
        <end position="24"/>
    </location>
</feature>
<feature type="transmembrane region" description="Helical" evidence="7">
    <location>
        <begin position="171"/>
        <end position="195"/>
    </location>
</feature>
<dbReference type="Gene3D" id="1.20.1250.20">
    <property type="entry name" value="MFS general substrate transporter like domains"/>
    <property type="match status" value="2"/>
</dbReference>
<feature type="transmembrane region" description="Helical" evidence="7">
    <location>
        <begin position="468"/>
        <end position="491"/>
    </location>
</feature>
<evidence type="ECO:0000313" key="8">
    <source>
        <dbReference type="EMBL" id="KAK5130796.1"/>
    </source>
</evidence>
<feature type="transmembrane region" description="Helical" evidence="7">
    <location>
        <begin position="145"/>
        <end position="165"/>
    </location>
</feature>
<name>A0ABR0KU21_9PEZI</name>
<evidence type="ECO:0000256" key="2">
    <source>
        <dbReference type="ARBA" id="ARBA00022448"/>
    </source>
</evidence>
<evidence type="ECO:0000256" key="1">
    <source>
        <dbReference type="ARBA" id="ARBA00004141"/>
    </source>
</evidence>
<feature type="transmembrane region" description="Helical" evidence="7">
    <location>
        <begin position="534"/>
        <end position="555"/>
    </location>
</feature>
<keyword evidence="4 7" id="KW-1133">Transmembrane helix</keyword>
<comment type="caution">
    <text evidence="8">The sequence shown here is derived from an EMBL/GenBank/DDBJ whole genome shotgun (WGS) entry which is preliminary data.</text>
</comment>
<gene>
    <name evidence="8" type="ORF">LTR16_001278</name>
</gene>
<comment type="subcellular location">
    <subcellularLocation>
        <location evidence="1">Membrane</location>
        <topology evidence="1">Multi-pass membrane protein</topology>
    </subcellularLocation>
</comment>
<feature type="transmembrane region" description="Helical" evidence="7">
    <location>
        <begin position="58"/>
        <end position="75"/>
    </location>
</feature>
<proteinExistence type="predicted"/>
<dbReference type="Pfam" id="PF07690">
    <property type="entry name" value="MFS_1"/>
    <property type="match status" value="1"/>
</dbReference>
<evidence type="ECO:0000313" key="9">
    <source>
        <dbReference type="Proteomes" id="UP001357485"/>
    </source>
</evidence>
<sequence>MPEQFELHPTSTTDFSSGATSNTSQAYAMPQDSLNTENASEQLSHDQVLLNRRTVRKFDLILLPFLSLLFLLNSLDRSNVGDRTSRPCGRPTLSSEQIGNAETANFTRDAGLAPQDLNTAVACFFAFFVALQPIGAALGRRYGMALWVPACMSIWGLCTALHIWVHAKWQLITLRIVIGILEAGFYPVTVSYLSLFYTRFEFARRLGLFYGQYAVAGALGGVLSYVVFSKFPNLDTTPEDGKWKSWQILFLLEGGSTIVVALVGFFWLPHSAESAWFLDKEERRWAEARITRDRSASEITQPVTANHEDEDGSHVEEALRSQPISEVPEEAHGLLTEGPVDGHRLDRKFSSATAISFTQDTGLSHYDVLSAFTDWKIYFLLFVNILSAIPAMAFSVFLPLVVKGLGFDSVHANLLTAPPFMTGVVILWLFTWWSDKRRERLIPILYGLAILLAGLTATVMLPKDAYRLRYAALCVLLGGCFIASPLTVAWLTGNIPEPGKRAIVLGINGWGNLAGLFSALLFKPQYAPEYVTPFFVTLTCVMVSFVGYMIFRLFLLWENAARSRTLAKWSAEDVERERVCGTGPVVRARATMILRRALKLERWIGDGVDARRGDEKMTFQYGL</sequence>
<feature type="transmembrane region" description="Helical" evidence="7">
    <location>
        <begin position="377"/>
        <end position="402"/>
    </location>
</feature>
<evidence type="ECO:0000256" key="4">
    <source>
        <dbReference type="ARBA" id="ARBA00022989"/>
    </source>
</evidence>
<dbReference type="PANTHER" id="PTHR43791:SF21">
    <property type="entry name" value="MAJOR FACILITATOR SUPERFAMILY (MFS) PROFILE DOMAIN-CONTAINING PROTEIN"/>
    <property type="match status" value="1"/>
</dbReference>
<dbReference type="PANTHER" id="PTHR43791">
    <property type="entry name" value="PERMEASE-RELATED"/>
    <property type="match status" value="1"/>
</dbReference>
<dbReference type="Proteomes" id="UP001357485">
    <property type="component" value="Unassembled WGS sequence"/>
</dbReference>
<feature type="transmembrane region" description="Helical" evidence="7">
    <location>
        <begin position="503"/>
        <end position="522"/>
    </location>
</feature>
<feature type="transmembrane region" description="Helical" evidence="7">
    <location>
        <begin position="117"/>
        <end position="138"/>
    </location>
</feature>
<evidence type="ECO:0008006" key="10">
    <source>
        <dbReference type="Google" id="ProtNLM"/>
    </source>
</evidence>
<protein>
    <recommendedName>
        <fullName evidence="10">Major facilitator superfamily (MFS) profile domain-containing protein</fullName>
    </recommendedName>
</protein>
<dbReference type="InterPro" id="IPR011701">
    <property type="entry name" value="MFS"/>
</dbReference>
<keyword evidence="5 7" id="KW-0472">Membrane</keyword>
<feature type="transmembrane region" description="Helical" evidence="7">
    <location>
        <begin position="207"/>
        <end position="228"/>
    </location>
</feature>
<feature type="transmembrane region" description="Helical" evidence="7">
    <location>
        <begin position="248"/>
        <end position="268"/>
    </location>
</feature>
<evidence type="ECO:0000256" key="6">
    <source>
        <dbReference type="SAM" id="MobiDB-lite"/>
    </source>
</evidence>
<dbReference type="InterPro" id="IPR036259">
    <property type="entry name" value="MFS_trans_sf"/>
</dbReference>
<reference evidence="8 9" key="1">
    <citation type="submission" date="2023-08" db="EMBL/GenBank/DDBJ databases">
        <title>Black Yeasts Isolated from many extreme environments.</title>
        <authorList>
            <person name="Coleine C."/>
            <person name="Stajich J.E."/>
            <person name="Selbmann L."/>
        </authorList>
    </citation>
    <scope>NUCLEOTIDE SEQUENCE [LARGE SCALE GENOMIC DNA]</scope>
    <source>
        <strain evidence="8 9">CCFEE 536</strain>
    </source>
</reference>
<feature type="transmembrane region" description="Helical" evidence="7">
    <location>
        <begin position="444"/>
        <end position="462"/>
    </location>
</feature>
<keyword evidence="2" id="KW-0813">Transport</keyword>
<dbReference type="SUPFAM" id="SSF103473">
    <property type="entry name" value="MFS general substrate transporter"/>
    <property type="match status" value="1"/>
</dbReference>
<evidence type="ECO:0000256" key="5">
    <source>
        <dbReference type="ARBA" id="ARBA00023136"/>
    </source>
</evidence>
<organism evidence="8 9">
    <name type="scientific">Cryomyces antarcticus</name>
    <dbReference type="NCBI Taxonomy" id="329879"/>
    <lineage>
        <taxon>Eukaryota</taxon>
        <taxon>Fungi</taxon>
        <taxon>Dikarya</taxon>
        <taxon>Ascomycota</taxon>
        <taxon>Pezizomycotina</taxon>
        <taxon>Dothideomycetes</taxon>
        <taxon>Dothideomycetes incertae sedis</taxon>
        <taxon>Cryomyces</taxon>
    </lineage>
</organism>